<dbReference type="PANTHER" id="PTHR10332">
    <property type="entry name" value="EQUILIBRATIVE NUCLEOSIDE TRANSPORTER"/>
    <property type="match status" value="1"/>
</dbReference>
<feature type="transmembrane region" description="Helical" evidence="7">
    <location>
        <begin position="31"/>
        <end position="52"/>
    </location>
</feature>
<dbReference type="PANTHER" id="PTHR10332:SF38">
    <property type="entry name" value="EQUILIBRATIVE NUCLEOTIDE TRANSPORTER 3-RELATED"/>
    <property type="match status" value="1"/>
</dbReference>
<proteinExistence type="inferred from homology"/>
<evidence type="ECO:0000313" key="9">
    <source>
        <dbReference type="Proteomes" id="UP001346149"/>
    </source>
</evidence>
<evidence type="ECO:0000256" key="1">
    <source>
        <dbReference type="ARBA" id="ARBA00004141"/>
    </source>
</evidence>
<keyword evidence="4 7" id="KW-0812">Transmembrane</keyword>
<evidence type="ECO:0000256" key="3">
    <source>
        <dbReference type="ARBA" id="ARBA00022448"/>
    </source>
</evidence>
<comment type="subcellular location">
    <subcellularLocation>
        <location evidence="1">Membrane</location>
        <topology evidence="1">Multi-pass membrane protein</topology>
    </subcellularLocation>
</comment>
<evidence type="ECO:0000256" key="5">
    <source>
        <dbReference type="ARBA" id="ARBA00022989"/>
    </source>
</evidence>
<comment type="similarity">
    <text evidence="2">Belongs to the SLC29A/ENT transporter (TC 2.A.57) family.</text>
</comment>
<dbReference type="GO" id="GO:0005337">
    <property type="term" value="F:nucleoside transmembrane transporter activity"/>
    <property type="evidence" value="ECO:0007669"/>
    <property type="project" value="InterPro"/>
</dbReference>
<accession>A0AAN7LHN6</accession>
<evidence type="ECO:0000256" key="6">
    <source>
        <dbReference type="ARBA" id="ARBA00023136"/>
    </source>
</evidence>
<keyword evidence="6 7" id="KW-0472">Membrane</keyword>
<feature type="transmembrane region" description="Helical" evidence="7">
    <location>
        <begin position="170"/>
        <end position="189"/>
    </location>
</feature>
<protein>
    <submittedName>
        <fullName evidence="8">Uncharacterized protein</fullName>
    </submittedName>
</protein>
<evidence type="ECO:0000313" key="8">
    <source>
        <dbReference type="EMBL" id="KAK4783218.1"/>
    </source>
</evidence>
<dbReference type="InterPro" id="IPR002259">
    <property type="entry name" value="Eqnu_transpt"/>
</dbReference>
<keyword evidence="3" id="KW-0813">Transport</keyword>
<organism evidence="8 9">
    <name type="scientific">Trapa natans</name>
    <name type="common">Water chestnut</name>
    <dbReference type="NCBI Taxonomy" id="22666"/>
    <lineage>
        <taxon>Eukaryota</taxon>
        <taxon>Viridiplantae</taxon>
        <taxon>Streptophyta</taxon>
        <taxon>Embryophyta</taxon>
        <taxon>Tracheophyta</taxon>
        <taxon>Spermatophyta</taxon>
        <taxon>Magnoliopsida</taxon>
        <taxon>eudicotyledons</taxon>
        <taxon>Gunneridae</taxon>
        <taxon>Pentapetalae</taxon>
        <taxon>rosids</taxon>
        <taxon>malvids</taxon>
        <taxon>Myrtales</taxon>
        <taxon>Lythraceae</taxon>
        <taxon>Trapa</taxon>
    </lineage>
</organism>
<sequence length="249" mass="27659">MAASGAVTSGLRLLTRAAFENTNGGLRKGTMLFLGISTFFQFVCILLYSIVLPKLSIVKYYRSKAAAEGSKTVNADLAAAGIQTKVDDGKAQGRLSTKQLLRQNLDYGADLYLIYVLTLSIFPGFLYENTGEHGLGSWYSLVLIAMYNVWDMISRYIPLVDCLRLESRKGLMMAVLSRFLLIPAFYFIAKGPSKMRLGTCLFCFLLEDYSLVFLLTGYGSSEMEASEQASRRVEWVRIVHSGSVMGIRN</sequence>
<feature type="transmembrane region" description="Helical" evidence="7">
    <location>
        <begin position="107"/>
        <end position="126"/>
    </location>
</feature>
<dbReference type="AlphaFoldDB" id="A0AAN7LHN6"/>
<dbReference type="Pfam" id="PF01733">
    <property type="entry name" value="Nucleoside_tran"/>
    <property type="match status" value="1"/>
</dbReference>
<gene>
    <name evidence="8" type="ORF">SAY86_007592</name>
</gene>
<keyword evidence="5 7" id="KW-1133">Transmembrane helix</keyword>
<evidence type="ECO:0000256" key="7">
    <source>
        <dbReference type="SAM" id="Phobius"/>
    </source>
</evidence>
<feature type="transmembrane region" description="Helical" evidence="7">
    <location>
        <begin position="138"/>
        <end position="158"/>
    </location>
</feature>
<evidence type="ECO:0000256" key="2">
    <source>
        <dbReference type="ARBA" id="ARBA00007965"/>
    </source>
</evidence>
<dbReference type="GO" id="GO:0005886">
    <property type="term" value="C:plasma membrane"/>
    <property type="evidence" value="ECO:0007669"/>
    <property type="project" value="TreeGrafter"/>
</dbReference>
<keyword evidence="9" id="KW-1185">Reference proteome</keyword>
<dbReference type="Proteomes" id="UP001346149">
    <property type="component" value="Unassembled WGS sequence"/>
</dbReference>
<comment type="caution">
    <text evidence="8">The sequence shown here is derived from an EMBL/GenBank/DDBJ whole genome shotgun (WGS) entry which is preliminary data.</text>
</comment>
<name>A0AAN7LHN6_TRANT</name>
<evidence type="ECO:0000256" key="4">
    <source>
        <dbReference type="ARBA" id="ARBA00022692"/>
    </source>
</evidence>
<dbReference type="EMBL" id="JAXQNO010000015">
    <property type="protein sequence ID" value="KAK4783218.1"/>
    <property type="molecule type" value="Genomic_DNA"/>
</dbReference>
<reference evidence="8 9" key="1">
    <citation type="journal article" date="2023" name="Hortic Res">
        <title>Pangenome of water caltrop reveals structural variations and asymmetric subgenome divergence after allopolyploidization.</title>
        <authorList>
            <person name="Zhang X."/>
            <person name="Chen Y."/>
            <person name="Wang L."/>
            <person name="Yuan Y."/>
            <person name="Fang M."/>
            <person name="Shi L."/>
            <person name="Lu R."/>
            <person name="Comes H.P."/>
            <person name="Ma Y."/>
            <person name="Chen Y."/>
            <person name="Huang G."/>
            <person name="Zhou Y."/>
            <person name="Zheng Z."/>
            <person name="Qiu Y."/>
        </authorList>
    </citation>
    <scope>NUCLEOTIDE SEQUENCE [LARGE SCALE GENOMIC DNA]</scope>
    <source>
        <strain evidence="8">F231</strain>
    </source>
</reference>